<dbReference type="InterPro" id="IPR025852">
    <property type="entry name" value="SM_dom_ATX"/>
</dbReference>
<dbReference type="InterPro" id="IPR045117">
    <property type="entry name" value="ATXN2-like"/>
</dbReference>
<dbReference type="InParanoid" id="B9SAD0"/>
<protein>
    <recommendedName>
        <fullName evidence="1">Ataxin 2 SM domain-containing protein</fullName>
    </recommendedName>
</protein>
<gene>
    <name evidence="2" type="ORF">RCOM_0584970</name>
</gene>
<accession>B9SAD0</accession>
<dbReference type="EMBL" id="EQ973904">
    <property type="protein sequence ID" value="EEF39379.1"/>
    <property type="molecule type" value="Genomic_DNA"/>
</dbReference>
<keyword evidence="3" id="KW-1185">Reference proteome</keyword>
<dbReference type="GO" id="GO:0003729">
    <property type="term" value="F:mRNA binding"/>
    <property type="evidence" value="ECO:0000318"/>
    <property type="project" value="GO_Central"/>
</dbReference>
<proteinExistence type="predicted"/>
<dbReference type="GO" id="GO:0010494">
    <property type="term" value="C:cytoplasmic stress granule"/>
    <property type="evidence" value="ECO:0000318"/>
    <property type="project" value="GO_Central"/>
</dbReference>
<name>B9SAD0_RICCO</name>
<dbReference type="GO" id="GO:0034063">
    <property type="term" value="P:stress granule assembly"/>
    <property type="evidence" value="ECO:0000318"/>
    <property type="project" value="GO_Central"/>
</dbReference>
<dbReference type="AlphaFoldDB" id="B9SAD0"/>
<evidence type="ECO:0000313" key="2">
    <source>
        <dbReference type="EMBL" id="EEF39379.1"/>
    </source>
</evidence>
<dbReference type="Proteomes" id="UP000008311">
    <property type="component" value="Unassembled WGS sequence"/>
</dbReference>
<dbReference type="PANTHER" id="PTHR12854:SF12">
    <property type="entry name" value="POLYADENYLATE-BINDING PROTEIN INTERACTING PROTEIN"/>
    <property type="match status" value="1"/>
</dbReference>
<organism evidence="2 3">
    <name type="scientific">Ricinus communis</name>
    <name type="common">Castor bean</name>
    <dbReference type="NCBI Taxonomy" id="3988"/>
    <lineage>
        <taxon>Eukaryota</taxon>
        <taxon>Viridiplantae</taxon>
        <taxon>Streptophyta</taxon>
        <taxon>Embryophyta</taxon>
        <taxon>Tracheophyta</taxon>
        <taxon>Spermatophyta</taxon>
        <taxon>Magnoliopsida</taxon>
        <taxon>eudicotyledons</taxon>
        <taxon>Gunneridae</taxon>
        <taxon>Pentapetalae</taxon>
        <taxon>rosids</taxon>
        <taxon>fabids</taxon>
        <taxon>Malpighiales</taxon>
        <taxon>Euphorbiaceae</taxon>
        <taxon>Acalyphoideae</taxon>
        <taxon>Acalypheae</taxon>
        <taxon>Ricinus</taxon>
    </lineage>
</organism>
<dbReference type="PANTHER" id="PTHR12854">
    <property type="entry name" value="ATAXIN 2-RELATED"/>
    <property type="match status" value="1"/>
</dbReference>
<feature type="domain" description="Ataxin 2 SM" evidence="1">
    <location>
        <begin position="19"/>
        <end position="97"/>
    </location>
</feature>
<dbReference type="STRING" id="3988.B9SAD0"/>
<dbReference type="FunCoup" id="B9SAD0">
    <property type="interactions" value="1296"/>
</dbReference>
<sequence>MGYKNRTQARLETETCLSETLLFATMCIIGLPVDVHVRDGSVYSGIFHTASVDKDYGIVLKEAKLTRKGKLVANVANGSVMETLVILSCDLVQVVAKGVLFPADGINGNVASDYVEAAVVEVPSSEILENEAKESNKSAVDKKKLNDNRISAENKITSANGFLPNKVLKEHDGRKFTNHSVIAMEVDLRKKDMTDISKVGFTVTCSRCNLSEEAPGASVLGRQIGDERSQGEHDHQKQKFQLQREKSVFTSATVLCRMMKFKAQIQSFSTSHTAVLCLSEGKTIEEGRGTRKLSPNGLSCGNAVGSSISTASSPLVEVTSESHSGSLSSSADVISSQSSESTKISKEFKLNPGAKIFCPSFATPISANAVPAVSSMAYVPSNSSMIPAVAVAVAAAQPEVAISPFAPRPSVTAKFAPYTNLAAVNSVLIVGHMGNRTQPLRYAGQYHAVQAAPAYVPPNSQAVVVGRLGQLVYVQSVPHDLIHSTATISPISARPLLTPHQVQYPKHQGSATGQALQMCAPPPFIASGQQPFAMPNHIPLLQPPIPANRAIPVPGSNALFSTKFP</sequence>
<reference evidence="3" key="1">
    <citation type="journal article" date="2010" name="Nat. Biotechnol.">
        <title>Draft genome sequence of the oilseed species Ricinus communis.</title>
        <authorList>
            <person name="Chan A.P."/>
            <person name="Crabtree J."/>
            <person name="Zhao Q."/>
            <person name="Lorenzi H."/>
            <person name="Orvis J."/>
            <person name="Puiu D."/>
            <person name="Melake-Berhan A."/>
            <person name="Jones K.M."/>
            <person name="Redman J."/>
            <person name="Chen G."/>
            <person name="Cahoon E.B."/>
            <person name="Gedil M."/>
            <person name="Stanke M."/>
            <person name="Haas B.J."/>
            <person name="Wortman J.R."/>
            <person name="Fraser-Liggett C.M."/>
            <person name="Ravel J."/>
            <person name="Rabinowicz P.D."/>
        </authorList>
    </citation>
    <scope>NUCLEOTIDE SEQUENCE [LARGE SCALE GENOMIC DNA]</scope>
    <source>
        <strain evidence="3">cv. Hale</strain>
    </source>
</reference>
<evidence type="ECO:0000259" key="1">
    <source>
        <dbReference type="Pfam" id="PF14438"/>
    </source>
</evidence>
<dbReference type="Pfam" id="PF14438">
    <property type="entry name" value="SM-ATX"/>
    <property type="match status" value="1"/>
</dbReference>
<evidence type="ECO:0000313" key="3">
    <source>
        <dbReference type="Proteomes" id="UP000008311"/>
    </source>
</evidence>
<dbReference type="eggNOG" id="ENOG502QPY3">
    <property type="taxonomic scope" value="Eukaryota"/>
</dbReference>